<evidence type="ECO:0000313" key="2">
    <source>
        <dbReference type="EMBL" id="MDT8896975.1"/>
    </source>
</evidence>
<comment type="caution">
    <text evidence="2">The sequence shown here is derived from an EMBL/GenBank/DDBJ whole genome shotgun (WGS) entry which is preliminary data.</text>
</comment>
<dbReference type="SUPFAM" id="SSF53756">
    <property type="entry name" value="UDP-Glycosyltransferase/glycogen phosphorylase"/>
    <property type="match status" value="1"/>
</dbReference>
<evidence type="ECO:0000259" key="1">
    <source>
        <dbReference type="Pfam" id="PF00534"/>
    </source>
</evidence>
<sequence>MKILFAHYRPDIVSGAEYALVDTVRWLDPRLRAYMLVPGEGRLANVYRQLNLPVWSYPISTPRRLFPGWHEVQSFWLARKLIQEDFRLIVCNTFAAASRVMTGTKWAGLPLVIIIRDYLRDVPLYRKILHQAKALVAISCDIAGAIAPMANGVPIYVNYDPINAEAWLARVQSSVAHRRLIFPENNLVVGWVGRLTPYKQPELFIRSIPKVLEQIPQARFIVVGGAQNSEQDYEQGLRSLAMTLGVQKYLSFLGPRTDVAELMSEMDVFCLTSRREPLGRVILEAQLAGCAVIVPDFGGAAELVEDGVNGIKFHPLGEQAAEDLASKVVMLLSHPEMRKSLGLAGREHVLATFAQPNIVAPLSQMFLNLARN</sequence>
<dbReference type="GO" id="GO:0016757">
    <property type="term" value="F:glycosyltransferase activity"/>
    <property type="evidence" value="ECO:0007669"/>
    <property type="project" value="UniProtKB-KW"/>
</dbReference>
<dbReference type="InterPro" id="IPR001296">
    <property type="entry name" value="Glyco_trans_1"/>
</dbReference>
<name>A0ABU3NJE3_9CHLR</name>
<dbReference type="EC" id="2.4.-.-" evidence="2"/>
<keyword evidence="3" id="KW-1185">Reference proteome</keyword>
<accession>A0ABU3NJE3</accession>
<proteinExistence type="predicted"/>
<gene>
    <name evidence="2" type="ORF">QYE77_01765</name>
</gene>
<dbReference type="PANTHER" id="PTHR12526">
    <property type="entry name" value="GLYCOSYLTRANSFERASE"/>
    <property type="match status" value="1"/>
</dbReference>
<feature type="domain" description="Glycosyl transferase family 1" evidence="1">
    <location>
        <begin position="178"/>
        <end position="347"/>
    </location>
</feature>
<dbReference type="EMBL" id="JAUHMF010000001">
    <property type="protein sequence ID" value="MDT8896975.1"/>
    <property type="molecule type" value="Genomic_DNA"/>
</dbReference>
<protein>
    <submittedName>
        <fullName evidence="2">Glycosyltransferase family 4 protein</fullName>
        <ecNumber evidence="2">2.4.-.-</ecNumber>
    </submittedName>
</protein>
<dbReference type="RefSeq" id="WP_315623626.1">
    <property type="nucleotide sequence ID" value="NZ_JAUHMF010000001.1"/>
</dbReference>
<dbReference type="CDD" id="cd03801">
    <property type="entry name" value="GT4_PimA-like"/>
    <property type="match status" value="1"/>
</dbReference>
<keyword evidence="2" id="KW-0808">Transferase</keyword>
<dbReference type="Proteomes" id="UP001254165">
    <property type="component" value="Unassembled WGS sequence"/>
</dbReference>
<reference evidence="2 3" key="1">
    <citation type="submission" date="2023-07" db="EMBL/GenBank/DDBJ databases">
        <title>Novel species of Thermanaerothrix with wide hydrolytic capabilities.</title>
        <authorList>
            <person name="Zayulina K.S."/>
            <person name="Podosokorskaya O.A."/>
            <person name="Elcheninov A.G."/>
        </authorList>
    </citation>
    <scope>NUCLEOTIDE SEQUENCE [LARGE SCALE GENOMIC DNA]</scope>
    <source>
        <strain evidence="2 3">4228-RoL</strain>
    </source>
</reference>
<dbReference type="Pfam" id="PF00534">
    <property type="entry name" value="Glycos_transf_1"/>
    <property type="match status" value="1"/>
</dbReference>
<evidence type="ECO:0000313" key="3">
    <source>
        <dbReference type="Proteomes" id="UP001254165"/>
    </source>
</evidence>
<keyword evidence="2" id="KW-0328">Glycosyltransferase</keyword>
<organism evidence="2 3">
    <name type="scientific">Thermanaerothrix solaris</name>
    <dbReference type="NCBI Taxonomy" id="3058434"/>
    <lineage>
        <taxon>Bacteria</taxon>
        <taxon>Bacillati</taxon>
        <taxon>Chloroflexota</taxon>
        <taxon>Anaerolineae</taxon>
        <taxon>Anaerolineales</taxon>
        <taxon>Anaerolineaceae</taxon>
        <taxon>Thermanaerothrix</taxon>
    </lineage>
</organism>
<dbReference type="Gene3D" id="3.40.50.2000">
    <property type="entry name" value="Glycogen Phosphorylase B"/>
    <property type="match status" value="2"/>
</dbReference>